<accession>A0A9W9G9M8</accession>
<keyword evidence="2" id="KW-1185">Reference proteome</keyword>
<sequence>MYVSILSCVKRVEAIHLKETTADINLALKEPAREWIAEQETQFGGALAYNKQGKLYREPDLSGEEWVGPPTPKMDALWDHVEAGEITEVDRFTRRIHDSR</sequence>
<proteinExistence type="predicted"/>
<dbReference type="Proteomes" id="UP001149165">
    <property type="component" value="Unassembled WGS sequence"/>
</dbReference>
<protein>
    <submittedName>
        <fullName evidence="1">Uncharacterized protein</fullName>
    </submittedName>
</protein>
<gene>
    <name evidence="1" type="ORF">N7456_002659</name>
</gene>
<reference evidence="1" key="1">
    <citation type="submission" date="2022-11" db="EMBL/GenBank/DDBJ databases">
        <authorList>
            <person name="Petersen C."/>
        </authorList>
    </citation>
    <scope>NUCLEOTIDE SEQUENCE</scope>
    <source>
        <strain evidence="1">IBT 30069</strain>
    </source>
</reference>
<comment type="caution">
    <text evidence="1">The sequence shown here is derived from an EMBL/GenBank/DDBJ whole genome shotgun (WGS) entry which is preliminary data.</text>
</comment>
<reference evidence="1" key="2">
    <citation type="journal article" date="2023" name="IMA Fungus">
        <title>Comparative genomic study of the Penicillium genus elucidates a diverse pangenome and 15 lateral gene transfer events.</title>
        <authorList>
            <person name="Petersen C."/>
            <person name="Sorensen T."/>
            <person name="Nielsen M.R."/>
            <person name="Sondergaard T.E."/>
            <person name="Sorensen J.L."/>
            <person name="Fitzpatrick D.A."/>
            <person name="Frisvad J.C."/>
            <person name="Nielsen K.L."/>
        </authorList>
    </citation>
    <scope>NUCLEOTIDE SEQUENCE</scope>
    <source>
        <strain evidence="1">IBT 30069</strain>
    </source>
</reference>
<dbReference type="AlphaFoldDB" id="A0A9W9G9M8"/>
<organism evidence="1 2">
    <name type="scientific">Penicillium angulare</name>
    <dbReference type="NCBI Taxonomy" id="116970"/>
    <lineage>
        <taxon>Eukaryota</taxon>
        <taxon>Fungi</taxon>
        <taxon>Dikarya</taxon>
        <taxon>Ascomycota</taxon>
        <taxon>Pezizomycotina</taxon>
        <taxon>Eurotiomycetes</taxon>
        <taxon>Eurotiomycetidae</taxon>
        <taxon>Eurotiales</taxon>
        <taxon>Aspergillaceae</taxon>
        <taxon>Penicillium</taxon>
    </lineage>
</organism>
<evidence type="ECO:0000313" key="1">
    <source>
        <dbReference type="EMBL" id="KAJ5114125.1"/>
    </source>
</evidence>
<evidence type="ECO:0000313" key="2">
    <source>
        <dbReference type="Proteomes" id="UP001149165"/>
    </source>
</evidence>
<dbReference type="EMBL" id="JAPQKH010000002">
    <property type="protein sequence ID" value="KAJ5114125.1"/>
    <property type="molecule type" value="Genomic_DNA"/>
</dbReference>
<dbReference type="OrthoDB" id="3687641at2759"/>
<name>A0A9W9G9M8_9EURO</name>